<dbReference type="EMBL" id="CAMXCT030000324">
    <property type="protein sequence ID" value="CAL4764467.1"/>
    <property type="molecule type" value="Genomic_DNA"/>
</dbReference>
<reference evidence="3 4" key="2">
    <citation type="submission" date="2024-05" db="EMBL/GenBank/DDBJ databases">
        <authorList>
            <person name="Chen Y."/>
            <person name="Shah S."/>
            <person name="Dougan E. K."/>
            <person name="Thang M."/>
            <person name="Chan C."/>
        </authorList>
    </citation>
    <scope>NUCLEOTIDE SEQUENCE [LARGE SCALE GENOMIC DNA]</scope>
</reference>
<accession>A0A9P1BQY9</accession>
<feature type="compositionally biased region" description="Basic and acidic residues" evidence="1">
    <location>
        <begin position="743"/>
        <end position="755"/>
    </location>
</feature>
<comment type="caution">
    <text evidence="2">The sequence shown here is derived from an EMBL/GenBank/DDBJ whole genome shotgun (WGS) entry which is preliminary data.</text>
</comment>
<feature type="region of interest" description="Disordered" evidence="1">
    <location>
        <begin position="733"/>
        <end position="799"/>
    </location>
</feature>
<protein>
    <submittedName>
        <fullName evidence="3">Cation channel sperm-associated protein 1</fullName>
    </submittedName>
</protein>
<dbReference type="EMBL" id="CAMXCT010000324">
    <property type="protein sequence ID" value="CAI3977155.1"/>
    <property type="molecule type" value="Genomic_DNA"/>
</dbReference>
<feature type="compositionally biased region" description="Low complexity" evidence="1">
    <location>
        <begin position="362"/>
        <end position="372"/>
    </location>
</feature>
<evidence type="ECO:0000313" key="2">
    <source>
        <dbReference type="EMBL" id="CAI3977155.1"/>
    </source>
</evidence>
<dbReference type="Proteomes" id="UP001152797">
    <property type="component" value="Unassembled WGS sequence"/>
</dbReference>
<dbReference type="OrthoDB" id="410385at2759"/>
<feature type="region of interest" description="Disordered" evidence="1">
    <location>
        <begin position="340"/>
        <end position="374"/>
    </location>
</feature>
<dbReference type="EMBL" id="CAMXCT020000324">
    <property type="protein sequence ID" value="CAL1130530.1"/>
    <property type="molecule type" value="Genomic_DNA"/>
</dbReference>
<proteinExistence type="predicted"/>
<evidence type="ECO:0000256" key="1">
    <source>
        <dbReference type="SAM" id="MobiDB-lite"/>
    </source>
</evidence>
<reference evidence="2" key="1">
    <citation type="submission" date="2022-10" db="EMBL/GenBank/DDBJ databases">
        <authorList>
            <person name="Chen Y."/>
            <person name="Dougan E. K."/>
            <person name="Chan C."/>
            <person name="Rhodes N."/>
            <person name="Thang M."/>
        </authorList>
    </citation>
    <scope>NUCLEOTIDE SEQUENCE</scope>
</reference>
<feature type="region of interest" description="Disordered" evidence="1">
    <location>
        <begin position="530"/>
        <end position="554"/>
    </location>
</feature>
<organism evidence="2">
    <name type="scientific">Cladocopium goreaui</name>
    <dbReference type="NCBI Taxonomy" id="2562237"/>
    <lineage>
        <taxon>Eukaryota</taxon>
        <taxon>Sar</taxon>
        <taxon>Alveolata</taxon>
        <taxon>Dinophyceae</taxon>
        <taxon>Suessiales</taxon>
        <taxon>Symbiodiniaceae</taxon>
        <taxon>Cladocopium</taxon>
    </lineage>
</organism>
<name>A0A9P1BQY9_9DINO</name>
<sequence length="1613" mass="178557">MAFTLADSSRFASYTRAGEAAASQRVQGAAHLCFLRKRVLRQAPPLDVIAIAVLELCALFVEDPYVKGCACLCLFALYGRLRASDCNRVSHGRIIGNYFEGCLCRIKTARTLEKQTRFLPVIIPVKGILGVDWFSQFVNARDALGLDAIPDEPPVTTDNDFVLFPSQSTVLASEQERIGSAEMTERLGECLAKLLPTEAFQHYTSHSLKCTLLTYTNIFGLTLEQNELLGYHVVKGHASALNYSRDALASPIRAMATMLGSVKRGLFVPFAARDEQFVSAASAISVRQQFEKSLGITVETAARSIAGVAQGRGPEALDHESFCANLETLAAGIEQDLDKPCHEADTYPVPESSDDEDDSDSSSDSGSTSAESGMAVVDRELAADRYANVNVNADITSDLLRDEKYGMPQRSLGSPEQSSTGKCPLDRCLSCGSSAKLKTKMLDSVAVFKNRALEIGLDEATLARLDVLGWNTFGKLAFASSYRPGQVDESPLITLAEQITEVSPPPLTQLPLIRRLVFESYTLAASDLKMRSERREDDTPRRLAQAERAARHDSQVSRLRGLELTGEMEPSHLLIDLVFQMSEDNQLRYVRWDQCTKRDQELMGLKSDPTWKPDSGGIVREVRVQEEVKADISSDLKLKYALQRRSLAFDQARLVDFDKFERWSQVLLEAYTASPPAGYNKVSIEQVHHADMELFKFLMKETRNGIRPIGTSVPLEDALAKAMSAPEIRLHLQPLQGSSSVKRKAEAEENLDNEKKKKQNQSSGEEKLRRQIQNLEGQLKNMRKGKGKGKGQGARSSSSIKMPQELLGQTAVTAANEPLCFSYNCNGCSKAAAGFKAVAVDHVKRRHQFHACISVDLSNEEGYQFVYDLLKTGAVLYLHCAPPDSTVKNAKEKKLPKKARQHGARAPKPLRISAYPHGLPGLSGCDKLRVTKANQIFSTIAALVRVALQRGTAVTVENLKKSFLWSTTYFKSLIDEGLLHEVSFQKCMWGGKRDQWSSWYASVSDFDILEATCDGNHDHLKWNVTEVPNTWRCAPADAYPSVLCDKVASIVRNMARNCNVQDVSVGPGLKQAKTVPVIMAAAGKQPRGDRFPSLITEFAYTIWKTVAGTFLVTKDKKLTRDQCEALNIPFPAKFLQEKRGVANGVTVDAMREIEVGVWRKPEQFVDRALQIGHPFDDSSGVDDDTKVNIFKLLTEGVLARQQRTDVLLDYYEQRAEVLQHDESLLHDQLDHARSQIVDGKRFLLFEEMCRDVGIIGEDLRLLQLRGVPLTGVDGPTQLFRPEPLKPALTERQLMKSSKWSRKMIMKKTAESPDPDVRSAVWKITMEEVERGWLQGPFDESQVRNMLGPLFVCSKRFGLVQTDKVRQIDNMSESLVNAAYGSSYKLDLEGVDGISVLARTFVEATSDDGVVSVTLKDGSRLVGQLHGDFTVESARSIGGRTLDLDAAYKQVLVAKSSLWCNVLAVEDEHGERRLFDSKRLGLAVTFYALGVKFDFSRASFGVVKVANKASRVEQLVSDIRKFRRESQLTAAAAATFAGKMQFAEKLVIFTDAALEGDDTVGSLGMVAYWAVKGKVTQSYFFSGTVLQGVEVALPQVQLQVSHGVFLYSMIRPGL</sequence>
<feature type="compositionally biased region" description="Acidic residues" evidence="1">
    <location>
        <begin position="352"/>
        <end position="361"/>
    </location>
</feature>
<evidence type="ECO:0000313" key="4">
    <source>
        <dbReference type="Proteomes" id="UP001152797"/>
    </source>
</evidence>
<keyword evidence="4" id="KW-1185">Reference proteome</keyword>
<gene>
    <name evidence="2" type="ORF">C1SCF055_LOCUS5318</name>
</gene>
<evidence type="ECO:0000313" key="3">
    <source>
        <dbReference type="EMBL" id="CAL4764467.1"/>
    </source>
</evidence>